<sequence length="282" mass="32532">MNLDIRLKRSNKIYSEGENLTGIIVIENKAQSKHEGIYLSIDANVNMQLSSKNPISLMNEFVEVSKGGKFPSGLTEIPFEVLLKPKNNRSLFETYHGYLLRCEIKRPMLVKDIQKVIEFFVENFKTSGFKSIHFVLTPESIKNVRDKNKVPKFKIKGSIDATICHIWEPFTGELIIEQCEQVIKSIELQFVRIETCGCAENYACEVTEIQNIQISDGDCQRNIPIPIYMVFPRLFSCPTLITNNFKIEFEIKIVIVLEDNHIITENIPIKIIRYSQKEIQLK</sequence>
<dbReference type="Gene3D" id="2.60.40.640">
    <property type="match status" value="2"/>
</dbReference>
<comment type="similarity">
    <text evidence="1">Belongs to the VPS26 family.</text>
</comment>
<gene>
    <name evidence="2" type="ORF">SSS_2150</name>
</gene>
<keyword evidence="4" id="KW-1185">Reference proteome</keyword>
<dbReference type="EMBL" id="WVUK01000065">
    <property type="protein sequence ID" value="KAF7489116.1"/>
    <property type="molecule type" value="Genomic_DNA"/>
</dbReference>
<protein>
    <submittedName>
        <fullName evidence="2">Down syndrome critical region protein 3 -like protein</fullName>
    </submittedName>
</protein>
<dbReference type="Pfam" id="PF03643">
    <property type="entry name" value="Vps26"/>
    <property type="match status" value="1"/>
</dbReference>
<accession>A0A834R329</accession>
<reference evidence="4" key="1">
    <citation type="journal article" date="2020" name="PLoS Negl. Trop. Dis.">
        <title>High-quality nuclear genome for Sarcoptes scabiei-A critical resource for a neglected parasite.</title>
        <authorList>
            <person name="Korhonen P.K."/>
            <person name="Gasser R.B."/>
            <person name="Ma G."/>
            <person name="Wang T."/>
            <person name="Stroehlein A.J."/>
            <person name="Young N.D."/>
            <person name="Ang C.S."/>
            <person name="Fernando D.D."/>
            <person name="Lu H.C."/>
            <person name="Taylor S."/>
            <person name="Reynolds S.L."/>
            <person name="Mofiz E."/>
            <person name="Najaraj S.H."/>
            <person name="Gowda H."/>
            <person name="Madugundu A."/>
            <person name="Renuse S."/>
            <person name="Holt D."/>
            <person name="Pandey A."/>
            <person name="Papenfuss A.T."/>
            <person name="Fischer K."/>
        </authorList>
    </citation>
    <scope>NUCLEOTIDE SEQUENCE [LARGE SCALE GENOMIC DNA]</scope>
</reference>
<evidence type="ECO:0000313" key="3">
    <source>
        <dbReference type="EnsemblMetazoa" id="KAF7489116.1"/>
    </source>
</evidence>
<organism evidence="2">
    <name type="scientific">Sarcoptes scabiei</name>
    <name type="common">Itch mite</name>
    <name type="synonym">Acarus scabiei</name>
    <dbReference type="NCBI Taxonomy" id="52283"/>
    <lineage>
        <taxon>Eukaryota</taxon>
        <taxon>Metazoa</taxon>
        <taxon>Ecdysozoa</taxon>
        <taxon>Arthropoda</taxon>
        <taxon>Chelicerata</taxon>
        <taxon>Arachnida</taxon>
        <taxon>Acari</taxon>
        <taxon>Acariformes</taxon>
        <taxon>Sarcoptiformes</taxon>
        <taxon>Astigmata</taxon>
        <taxon>Psoroptidia</taxon>
        <taxon>Sarcoptoidea</taxon>
        <taxon>Sarcoptidae</taxon>
        <taxon>Sarcoptinae</taxon>
        <taxon>Sarcoptes</taxon>
    </lineage>
</organism>
<evidence type="ECO:0000256" key="1">
    <source>
        <dbReference type="ARBA" id="ARBA00009100"/>
    </source>
</evidence>
<evidence type="ECO:0000313" key="4">
    <source>
        <dbReference type="Proteomes" id="UP000070412"/>
    </source>
</evidence>
<evidence type="ECO:0000313" key="2">
    <source>
        <dbReference type="EMBL" id="KAF7489116.1"/>
    </source>
</evidence>
<dbReference type="Proteomes" id="UP000070412">
    <property type="component" value="Unassembled WGS sequence"/>
</dbReference>
<dbReference type="InterPro" id="IPR028934">
    <property type="entry name" value="Vps26-related"/>
</dbReference>
<name>A0A834R329_SARSC</name>
<reference evidence="3" key="3">
    <citation type="submission" date="2022-06" db="UniProtKB">
        <authorList>
            <consortium name="EnsemblMetazoa"/>
        </authorList>
    </citation>
    <scope>IDENTIFICATION</scope>
</reference>
<proteinExistence type="inferred from homology"/>
<dbReference type="InterPro" id="IPR014752">
    <property type="entry name" value="Arrestin-like_C"/>
</dbReference>
<dbReference type="PANTHER" id="PTHR12233">
    <property type="entry name" value="VACUOLAR PROTEIN SORTING 26 RELATED"/>
    <property type="match status" value="1"/>
</dbReference>
<dbReference type="EnsemblMetazoa" id="SSS_2150s_mrna">
    <property type="protein sequence ID" value="KAF7489116.1"/>
    <property type="gene ID" value="SSS_2150"/>
</dbReference>
<dbReference type="GO" id="GO:0006886">
    <property type="term" value="P:intracellular protein transport"/>
    <property type="evidence" value="ECO:0007669"/>
    <property type="project" value="InterPro"/>
</dbReference>
<dbReference type="AlphaFoldDB" id="A0A834R329"/>
<reference evidence="2" key="2">
    <citation type="submission" date="2020-01" db="EMBL/GenBank/DDBJ databases">
        <authorList>
            <person name="Korhonen P.K.K."/>
            <person name="Guangxu M.G."/>
            <person name="Wang T.W."/>
            <person name="Stroehlein A.J.S."/>
            <person name="Young N.D."/>
            <person name="Ang C.-S.A."/>
            <person name="Fernando D.W.F."/>
            <person name="Lu H.L."/>
            <person name="Taylor S.T."/>
            <person name="Ehtesham M.E.M."/>
            <person name="Najaraj S.H.N."/>
            <person name="Harsha G.H.G."/>
            <person name="Madugundu A.M."/>
            <person name="Renuse S.R."/>
            <person name="Holt D.H."/>
            <person name="Pandey A.P."/>
            <person name="Papenfuss A.P."/>
            <person name="Gasser R.B.G."/>
            <person name="Fischer K.F."/>
        </authorList>
    </citation>
    <scope>NUCLEOTIDE SEQUENCE</scope>
    <source>
        <strain evidence="2">SSS_KF_BRIS2020</strain>
    </source>
</reference>
<dbReference type="FunFam" id="2.60.40.640:FF:000024">
    <property type="entry name" value="Down syndrome critical region protein 3"/>
    <property type="match status" value="1"/>
</dbReference>
<dbReference type="OrthoDB" id="10263384at2759"/>